<evidence type="ECO:0000259" key="2">
    <source>
        <dbReference type="SMART" id="SM00245"/>
    </source>
</evidence>
<dbReference type="InterPro" id="IPR029045">
    <property type="entry name" value="ClpP/crotonase-like_dom_sf"/>
</dbReference>
<dbReference type="Pfam" id="PF03572">
    <property type="entry name" value="Peptidase_S41"/>
    <property type="match status" value="1"/>
</dbReference>
<dbReference type="Gene3D" id="3.90.226.10">
    <property type="entry name" value="2-enoyl-CoA Hydratase, Chain A, domain 1"/>
    <property type="match status" value="1"/>
</dbReference>
<gene>
    <name evidence="3" type="ORF">GO485_24925</name>
</gene>
<evidence type="ECO:0000313" key="3">
    <source>
        <dbReference type="EMBL" id="QGZ41972.1"/>
    </source>
</evidence>
<dbReference type="CDD" id="cd07563">
    <property type="entry name" value="Peptidase_S41_IRBP"/>
    <property type="match status" value="1"/>
</dbReference>
<evidence type="ECO:0000256" key="1">
    <source>
        <dbReference type="SAM" id="Phobius"/>
    </source>
</evidence>
<protein>
    <recommendedName>
        <fullName evidence="2">Tail specific protease domain-containing protein</fullName>
    </recommendedName>
</protein>
<dbReference type="Pfam" id="PF11918">
    <property type="entry name" value="Peptidase_S41_N"/>
    <property type="match status" value="1"/>
</dbReference>
<keyword evidence="4" id="KW-1185">Reference proteome</keyword>
<organism evidence="3 4">
    <name type="scientific">Pseudoduganella flava</name>
    <dbReference type="NCBI Taxonomy" id="871742"/>
    <lineage>
        <taxon>Bacteria</taxon>
        <taxon>Pseudomonadati</taxon>
        <taxon>Pseudomonadota</taxon>
        <taxon>Betaproteobacteria</taxon>
        <taxon>Burkholderiales</taxon>
        <taxon>Oxalobacteraceae</taxon>
        <taxon>Telluria group</taxon>
        <taxon>Pseudoduganella</taxon>
    </lineage>
</organism>
<evidence type="ECO:0000313" key="4">
    <source>
        <dbReference type="Proteomes" id="UP000437862"/>
    </source>
</evidence>
<dbReference type="SUPFAM" id="SSF52096">
    <property type="entry name" value="ClpP/crotonase"/>
    <property type="match status" value="1"/>
</dbReference>
<keyword evidence="1" id="KW-1133">Transmembrane helix</keyword>
<proteinExistence type="predicted"/>
<sequence length="391" mass="43524">MKPLNGLWTSPLIEHARSIQHSFCYQPVKRKKMKKKWIVIPSLLVLIVIGIMVMPILQHFWEQSRPRPKVVVDGPMRAKAIDTLVAKLNDHYIFPDKAKQVAAVLRQRQQEGKYDGITDGEQLTQQLTADIQGVAPDRHMEVGFAPGLVLPDDNGAQPPETREDWEQRTNFVMRQIMRHMAKRQVEEVNHLSPNIGYLKLAGFPPDFLVAEKFGAAMDELADTDGLIVDLRHNGGGAPESVALLVSYFVDQRTRLNDIWDRATGETKQYWTADKLDGKRYGCKKPVLILVGPGTMSAGEDFAYTMQALKRATVIGEPTWGGANPARPHRIGEHFYAVIPGRRTISAITHTNWEGTGVTPDIAAKPDNALAVATDLLQRRVRGGAPLVAVGR</sequence>
<dbReference type="SMART" id="SM00245">
    <property type="entry name" value="TSPc"/>
    <property type="match status" value="1"/>
</dbReference>
<dbReference type="Gene3D" id="3.30.750.44">
    <property type="match status" value="1"/>
</dbReference>
<dbReference type="InterPro" id="IPR005151">
    <property type="entry name" value="Tail-specific_protease"/>
</dbReference>
<name>A0ABX6G2X1_9BURK</name>
<dbReference type="PANTHER" id="PTHR11261:SF3">
    <property type="entry name" value="RETINOL-BINDING PROTEIN 3"/>
    <property type="match status" value="1"/>
</dbReference>
<dbReference type="PANTHER" id="PTHR11261">
    <property type="entry name" value="INTERPHOTORECEPTOR RETINOID-BINDING PROTEIN"/>
    <property type="match status" value="1"/>
</dbReference>
<feature type="transmembrane region" description="Helical" evidence="1">
    <location>
        <begin position="37"/>
        <end position="61"/>
    </location>
</feature>
<dbReference type="RefSeq" id="WP_145879028.1">
    <property type="nucleotide sequence ID" value="NZ_CP046904.1"/>
</dbReference>
<accession>A0ABX6G2X1</accession>
<feature type="domain" description="Tail specific protease" evidence="2">
    <location>
        <begin position="169"/>
        <end position="364"/>
    </location>
</feature>
<reference evidence="3 4" key="1">
    <citation type="submission" date="2019-12" db="EMBL/GenBank/DDBJ databases">
        <title>Draft Genome Sequences of Six Type Strains of the Genus Massilia.</title>
        <authorList>
            <person name="Miess H."/>
            <person name="Frediansyah A."/>
            <person name="Goeker M."/>
            <person name="Gross H."/>
        </authorList>
    </citation>
    <scope>NUCLEOTIDE SEQUENCE [LARGE SCALE GENOMIC DNA]</scope>
    <source>
        <strain evidence="3 4">DSM 26639</strain>
    </source>
</reference>
<keyword evidence="1" id="KW-0472">Membrane</keyword>
<dbReference type="Proteomes" id="UP000437862">
    <property type="component" value="Chromosome"/>
</dbReference>
<keyword evidence="1" id="KW-0812">Transmembrane</keyword>
<dbReference type="EMBL" id="CP046904">
    <property type="protein sequence ID" value="QGZ41972.1"/>
    <property type="molecule type" value="Genomic_DNA"/>
</dbReference>